<keyword evidence="1 4" id="KW-0238">DNA-binding</keyword>
<dbReference type="AlphaFoldDB" id="D8PR89"/>
<comment type="subcellular location">
    <subcellularLocation>
        <location evidence="4 5">Nucleus</location>
    </subcellularLocation>
</comment>
<feature type="region of interest" description="Disordered" evidence="6">
    <location>
        <begin position="627"/>
        <end position="737"/>
    </location>
</feature>
<dbReference type="InterPro" id="IPR007689">
    <property type="entry name" value="AalphaY_mating_typ-dep-bd-dom"/>
</dbReference>
<dbReference type="InterPro" id="IPR001356">
    <property type="entry name" value="HD"/>
</dbReference>
<sequence>MAELLACLQSISAHAKDMMALARSRGATGSRPTPTTLPHFDELLPPNLDFVRTRLQEARLPPKAIKGTLSAYESACARWKHDLEEAFDRTAHSISPHNFQRLAQLRTRLYVEQVQKWLYEVLQVPERWKAEMEKQRAHINATMGPDKTTGPGKRSRPKFHSEYTPVLELYFHFNAYPTYADRRILAEKTGMLTRQITVWFQNHRRRAKGPLPRMSPTAKIPMEEFERQLENLARKIVPVLLPPTLRRFAPGNENKSLAAASRQSAGKSSKNAKRLSELEKAQQVPRKPSENAEAGPSSLGAMLARVMHNDSVSKKKSKKAKKEKASQQNVVCDVEMRDATATKEKRRKMKKLPRAAGQPFDVPMDVERADKASRKAMKKAKKSPRAFDSRAELAFAQAAYPSPSQYAYVHSRKPSAQQKPSSDSPRKDFGQLGKGRPSSNSTSSTVPPHRVSSRLNAMRPPYAFPAPYNAAAVPLTFSVASSTQFAFATDNRSFGFAERTPRKATVPAACTLIDYLISKFAGLRLLCVEQSVSSRSISLSTSESGKLAGLRTEGLTTGEASGVQTHVDSYAARRAITYVPPSAPLDCVVHNLARALQLKQVRPMVLAQPVVQPDAFAPFIARAERRARRKERKQRKALEEKQAKKDRKERQKASRSQRDSPSMDADVQSRASSVASTSSLPARKSSKKSRKSKGESAASSRATSVASSVRTPSLSSTSSRRSSGMSMPGTPRPEQDLPIMATADFNFAGDEDVTMTPDLAAQLFGEDEDGAAALGQMQYEEFSPDMLTFTSTAGGALSDMTADVNMPDLGNAYTSQQSVDDMNWTGFGLDAQNSASPGLFGDESNTGLDWLLSHNLLGDTQMSDLSYTAPTSTPSQINILGSTYACELGGSDSLGTPFNMNDWTFGLGACDDGFAGFGNNLLGGTAVAV</sequence>
<dbReference type="STRING" id="578458.D8PR89"/>
<evidence type="ECO:0000313" key="8">
    <source>
        <dbReference type="EMBL" id="EFJ03820.1"/>
    </source>
</evidence>
<dbReference type="CDD" id="cd00086">
    <property type="entry name" value="homeodomain"/>
    <property type="match status" value="1"/>
</dbReference>
<dbReference type="InterPro" id="IPR017970">
    <property type="entry name" value="Homeobox_CS"/>
</dbReference>
<dbReference type="HOGENOM" id="CLU_314775_0_0_1"/>
<dbReference type="GeneID" id="9585016"/>
<keyword evidence="9" id="KW-1185">Reference proteome</keyword>
<keyword evidence="3 4" id="KW-0539">Nucleus</keyword>
<feature type="region of interest" description="Disordered" evidence="6">
    <location>
        <begin position="255"/>
        <end position="296"/>
    </location>
</feature>
<dbReference type="SUPFAM" id="SSF46689">
    <property type="entry name" value="Homeodomain-like"/>
    <property type="match status" value="1"/>
</dbReference>
<dbReference type="RefSeq" id="XP_003038722.1">
    <property type="nucleotide sequence ID" value="XM_003038676.1"/>
</dbReference>
<feature type="domain" description="Homeobox" evidence="7">
    <location>
        <begin position="150"/>
        <end position="210"/>
    </location>
</feature>
<evidence type="ECO:0000313" key="9">
    <source>
        <dbReference type="Proteomes" id="UP000007431"/>
    </source>
</evidence>
<organism evidence="9">
    <name type="scientific">Schizophyllum commune (strain H4-8 / FGSC 9210)</name>
    <name type="common">Split gill fungus</name>
    <dbReference type="NCBI Taxonomy" id="578458"/>
    <lineage>
        <taxon>Eukaryota</taxon>
        <taxon>Fungi</taxon>
        <taxon>Dikarya</taxon>
        <taxon>Basidiomycota</taxon>
        <taxon>Agaricomycotina</taxon>
        <taxon>Agaricomycetes</taxon>
        <taxon>Agaricomycetidae</taxon>
        <taxon>Agaricales</taxon>
        <taxon>Schizophyllaceae</taxon>
        <taxon>Schizophyllum</taxon>
    </lineage>
</organism>
<dbReference type="Gene3D" id="1.10.10.60">
    <property type="entry name" value="Homeodomain-like"/>
    <property type="match status" value="1"/>
</dbReference>
<dbReference type="OrthoDB" id="6159439at2759"/>
<dbReference type="SMART" id="SM00389">
    <property type="entry name" value="HOX"/>
    <property type="match status" value="1"/>
</dbReference>
<evidence type="ECO:0000256" key="2">
    <source>
        <dbReference type="ARBA" id="ARBA00023155"/>
    </source>
</evidence>
<evidence type="ECO:0000259" key="7">
    <source>
        <dbReference type="PROSITE" id="PS50071"/>
    </source>
</evidence>
<dbReference type="InterPro" id="IPR009057">
    <property type="entry name" value="Homeodomain-like_sf"/>
</dbReference>
<protein>
    <submittedName>
        <fullName evidence="8">Mating-type protein A-alpha Y4</fullName>
    </submittedName>
</protein>
<dbReference type="EMBL" id="GL377302">
    <property type="protein sequence ID" value="EFJ03820.1"/>
    <property type="molecule type" value="Genomic_DNA"/>
</dbReference>
<dbReference type="GO" id="GO:0003677">
    <property type="term" value="F:DNA binding"/>
    <property type="evidence" value="ECO:0007669"/>
    <property type="project" value="UniProtKB-UniRule"/>
</dbReference>
<feature type="compositionally biased region" description="Polar residues" evidence="6">
    <location>
        <begin position="414"/>
        <end position="423"/>
    </location>
</feature>
<proteinExistence type="predicted"/>
<evidence type="ECO:0000256" key="4">
    <source>
        <dbReference type="PROSITE-ProRule" id="PRU00108"/>
    </source>
</evidence>
<gene>
    <name evidence="8" type="primary">AAY4</name>
    <name evidence="8" type="ORF">SCHCODRAFT_231556</name>
</gene>
<name>D8PR89_SCHCM</name>
<feature type="compositionally biased region" description="Basic residues" evidence="6">
    <location>
        <begin position="344"/>
        <end position="353"/>
    </location>
</feature>
<dbReference type="eggNOG" id="ENOG502R18P">
    <property type="taxonomic scope" value="Eukaryota"/>
</dbReference>
<evidence type="ECO:0000256" key="5">
    <source>
        <dbReference type="RuleBase" id="RU000682"/>
    </source>
</evidence>
<dbReference type="PROSITE" id="PS50071">
    <property type="entry name" value="HOMEOBOX_2"/>
    <property type="match status" value="1"/>
</dbReference>
<evidence type="ECO:0000256" key="3">
    <source>
        <dbReference type="ARBA" id="ARBA00023242"/>
    </source>
</evidence>
<feature type="DNA-binding region" description="Homeobox" evidence="4">
    <location>
        <begin position="152"/>
        <end position="211"/>
    </location>
</feature>
<evidence type="ECO:0000256" key="1">
    <source>
        <dbReference type="ARBA" id="ARBA00023125"/>
    </source>
</evidence>
<evidence type="ECO:0000256" key="6">
    <source>
        <dbReference type="SAM" id="MobiDB-lite"/>
    </source>
</evidence>
<dbReference type="Pfam" id="PF00046">
    <property type="entry name" value="Homeodomain"/>
    <property type="match status" value="1"/>
</dbReference>
<feature type="compositionally biased region" description="Low complexity" evidence="6">
    <location>
        <begin position="669"/>
        <end position="683"/>
    </location>
</feature>
<dbReference type="Pfam" id="PF04611">
    <property type="entry name" value="AalphaY_MDB"/>
    <property type="match status" value="1"/>
</dbReference>
<dbReference type="Proteomes" id="UP000007431">
    <property type="component" value="Unassembled WGS sequence"/>
</dbReference>
<feature type="region of interest" description="Disordered" evidence="6">
    <location>
        <begin position="340"/>
        <end position="359"/>
    </location>
</feature>
<feature type="region of interest" description="Disordered" evidence="6">
    <location>
        <begin position="310"/>
        <end position="329"/>
    </location>
</feature>
<feature type="compositionally biased region" description="Basic and acidic residues" evidence="6">
    <location>
        <begin position="636"/>
        <end position="658"/>
    </location>
</feature>
<dbReference type="GO" id="GO:0000981">
    <property type="term" value="F:DNA-binding transcription factor activity, RNA polymerase II-specific"/>
    <property type="evidence" value="ECO:0007669"/>
    <property type="project" value="InterPro"/>
</dbReference>
<dbReference type="InParanoid" id="D8PR89"/>
<dbReference type="KEGG" id="scm:SCHCO_02596714"/>
<dbReference type="VEuPathDB" id="FungiDB:SCHCODRAFT_02596714"/>
<feature type="compositionally biased region" description="Low complexity" evidence="6">
    <location>
        <begin position="695"/>
        <end position="729"/>
    </location>
</feature>
<reference evidence="8 9" key="1">
    <citation type="journal article" date="2010" name="Nat. Biotechnol.">
        <title>Genome sequence of the model mushroom Schizophyllum commune.</title>
        <authorList>
            <person name="Ohm R.A."/>
            <person name="de Jong J.F."/>
            <person name="Lugones L.G."/>
            <person name="Aerts A."/>
            <person name="Kothe E."/>
            <person name="Stajich J.E."/>
            <person name="de Vries R.P."/>
            <person name="Record E."/>
            <person name="Levasseur A."/>
            <person name="Baker S.E."/>
            <person name="Bartholomew K.A."/>
            <person name="Coutinho P.M."/>
            <person name="Erdmann S."/>
            <person name="Fowler T.J."/>
            <person name="Gathman A.C."/>
            <person name="Lombard V."/>
            <person name="Henrissat B."/>
            <person name="Knabe N."/>
            <person name="Kuees U."/>
            <person name="Lilly W.W."/>
            <person name="Lindquist E."/>
            <person name="Lucas S."/>
            <person name="Magnuson J.K."/>
            <person name="Piumi F."/>
            <person name="Raudaskoski M."/>
            <person name="Salamov A."/>
            <person name="Schmutz J."/>
            <person name="Schwarze F.W.M.R."/>
            <person name="vanKuyk P.A."/>
            <person name="Horton J.S."/>
            <person name="Grigoriev I.V."/>
            <person name="Woesten H.A.B."/>
        </authorList>
    </citation>
    <scope>NUCLEOTIDE SEQUENCE [LARGE SCALE GENOMIC DNA]</scope>
    <source>
        <strain evidence="9">H4-8 / FGSC 9210</strain>
    </source>
</reference>
<keyword evidence="2 4" id="KW-0371">Homeobox</keyword>
<dbReference type="PROSITE" id="PS00027">
    <property type="entry name" value="HOMEOBOX_1"/>
    <property type="match status" value="1"/>
</dbReference>
<feature type="region of interest" description="Disordered" evidence="6">
    <location>
        <begin position="406"/>
        <end position="452"/>
    </location>
</feature>
<dbReference type="GO" id="GO:0005634">
    <property type="term" value="C:nucleus"/>
    <property type="evidence" value="ECO:0007669"/>
    <property type="project" value="UniProtKB-SubCell"/>
</dbReference>
<accession>D8PR89</accession>